<reference evidence="1" key="2">
    <citation type="journal article" date="2015" name="Data Brief">
        <title>Shoot transcriptome of the giant reed, Arundo donax.</title>
        <authorList>
            <person name="Barrero R.A."/>
            <person name="Guerrero F.D."/>
            <person name="Moolhuijzen P."/>
            <person name="Goolsby J.A."/>
            <person name="Tidwell J."/>
            <person name="Bellgard S.E."/>
            <person name="Bellgard M.I."/>
        </authorList>
    </citation>
    <scope>NUCLEOTIDE SEQUENCE</scope>
    <source>
        <tissue evidence="1">Shoot tissue taken approximately 20 cm above the soil surface</tissue>
    </source>
</reference>
<accession>A0A0A9H0J5</accession>
<evidence type="ECO:0000313" key="1">
    <source>
        <dbReference type="EMBL" id="JAE28356.1"/>
    </source>
</evidence>
<organism evidence="1">
    <name type="scientific">Arundo donax</name>
    <name type="common">Giant reed</name>
    <name type="synonym">Donax arundinaceus</name>
    <dbReference type="NCBI Taxonomy" id="35708"/>
    <lineage>
        <taxon>Eukaryota</taxon>
        <taxon>Viridiplantae</taxon>
        <taxon>Streptophyta</taxon>
        <taxon>Embryophyta</taxon>
        <taxon>Tracheophyta</taxon>
        <taxon>Spermatophyta</taxon>
        <taxon>Magnoliopsida</taxon>
        <taxon>Liliopsida</taxon>
        <taxon>Poales</taxon>
        <taxon>Poaceae</taxon>
        <taxon>PACMAD clade</taxon>
        <taxon>Arundinoideae</taxon>
        <taxon>Arundineae</taxon>
        <taxon>Arundo</taxon>
    </lineage>
</organism>
<dbReference type="AlphaFoldDB" id="A0A0A9H0J5"/>
<name>A0A0A9H0J5_ARUDO</name>
<sequence>MKSMPFIIFYLKHQILSGQYTD</sequence>
<dbReference type="EMBL" id="GBRH01169540">
    <property type="protein sequence ID" value="JAE28356.1"/>
    <property type="molecule type" value="Transcribed_RNA"/>
</dbReference>
<proteinExistence type="predicted"/>
<protein>
    <submittedName>
        <fullName evidence="1">Uncharacterized protein</fullName>
    </submittedName>
</protein>
<reference evidence="1" key="1">
    <citation type="submission" date="2014-09" db="EMBL/GenBank/DDBJ databases">
        <authorList>
            <person name="Magalhaes I.L.F."/>
            <person name="Oliveira U."/>
            <person name="Santos F.R."/>
            <person name="Vidigal T.H.D.A."/>
            <person name="Brescovit A.D."/>
            <person name="Santos A.J."/>
        </authorList>
    </citation>
    <scope>NUCLEOTIDE SEQUENCE</scope>
    <source>
        <tissue evidence="1">Shoot tissue taken approximately 20 cm above the soil surface</tissue>
    </source>
</reference>